<evidence type="ECO:0000256" key="2">
    <source>
        <dbReference type="ARBA" id="ARBA00022598"/>
    </source>
</evidence>
<name>A0ABQ9F7B8_TEGGR</name>
<dbReference type="PROSITE" id="PS50979">
    <property type="entry name" value="BC"/>
    <property type="match status" value="1"/>
</dbReference>
<dbReference type="InterPro" id="IPR011764">
    <property type="entry name" value="Biotin_carboxylation_dom"/>
</dbReference>
<dbReference type="InterPro" id="IPR011053">
    <property type="entry name" value="Single_hybrid_motif"/>
</dbReference>
<evidence type="ECO:0000259" key="7">
    <source>
        <dbReference type="PROSITE" id="PS50968"/>
    </source>
</evidence>
<dbReference type="Pfam" id="PF00289">
    <property type="entry name" value="Biotin_carb_N"/>
    <property type="match status" value="1"/>
</dbReference>
<evidence type="ECO:0008006" key="12">
    <source>
        <dbReference type="Google" id="ProtNLM"/>
    </source>
</evidence>
<feature type="domain" description="ATP-grasp" evidence="8">
    <location>
        <begin position="130"/>
        <end position="327"/>
    </location>
</feature>
<evidence type="ECO:0000256" key="3">
    <source>
        <dbReference type="ARBA" id="ARBA00022741"/>
    </source>
</evidence>
<evidence type="ECO:0000313" key="10">
    <source>
        <dbReference type="EMBL" id="KAJ8312466.1"/>
    </source>
</evidence>
<dbReference type="InterPro" id="IPR016185">
    <property type="entry name" value="PreATP-grasp_dom_sf"/>
</dbReference>
<keyword evidence="11" id="KW-1185">Reference proteome</keyword>
<dbReference type="InterPro" id="IPR011054">
    <property type="entry name" value="Rudment_hybrid_motif"/>
</dbReference>
<dbReference type="InterPro" id="IPR001882">
    <property type="entry name" value="Biotin_BS"/>
</dbReference>
<keyword evidence="3 6" id="KW-0547">Nucleotide-binding</keyword>
<dbReference type="Pfam" id="PF02786">
    <property type="entry name" value="CPSase_L_D2"/>
    <property type="match status" value="1"/>
</dbReference>
<feature type="domain" description="Biotin carboxylation" evidence="9">
    <location>
        <begin position="11"/>
        <end position="446"/>
    </location>
</feature>
<evidence type="ECO:0000256" key="4">
    <source>
        <dbReference type="ARBA" id="ARBA00022840"/>
    </source>
</evidence>
<dbReference type="InterPro" id="IPR005481">
    <property type="entry name" value="BC-like_N"/>
</dbReference>
<evidence type="ECO:0000256" key="1">
    <source>
        <dbReference type="ARBA" id="ARBA00001953"/>
    </source>
</evidence>
<dbReference type="PROSITE" id="PS00867">
    <property type="entry name" value="CPSASE_2"/>
    <property type="match status" value="1"/>
</dbReference>
<comment type="caution">
    <text evidence="10">The sequence shown here is derived from an EMBL/GenBank/DDBJ whole genome shotgun (WGS) entry which is preliminary data.</text>
</comment>
<dbReference type="CDD" id="cd06850">
    <property type="entry name" value="biotinyl_domain"/>
    <property type="match status" value="1"/>
</dbReference>
<evidence type="ECO:0000259" key="9">
    <source>
        <dbReference type="PROSITE" id="PS50979"/>
    </source>
</evidence>
<comment type="cofactor">
    <cofactor evidence="1">
        <name>biotin</name>
        <dbReference type="ChEBI" id="CHEBI:57586"/>
    </cofactor>
</comment>
<evidence type="ECO:0000256" key="5">
    <source>
        <dbReference type="ARBA" id="ARBA00023267"/>
    </source>
</evidence>
<keyword evidence="4 6" id="KW-0067">ATP-binding</keyword>
<dbReference type="SUPFAM" id="SSF51230">
    <property type="entry name" value="Single hybrid motif"/>
    <property type="match status" value="1"/>
</dbReference>
<dbReference type="Proteomes" id="UP001217089">
    <property type="component" value="Unassembled WGS sequence"/>
</dbReference>
<dbReference type="SUPFAM" id="SSF51246">
    <property type="entry name" value="Rudiment single hybrid motif"/>
    <property type="match status" value="1"/>
</dbReference>
<organism evidence="10 11">
    <name type="scientific">Tegillarca granosa</name>
    <name type="common">Malaysian cockle</name>
    <name type="synonym">Anadara granosa</name>
    <dbReference type="NCBI Taxonomy" id="220873"/>
    <lineage>
        <taxon>Eukaryota</taxon>
        <taxon>Metazoa</taxon>
        <taxon>Spiralia</taxon>
        <taxon>Lophotrochozoa</taxon>
        <taxon>Mollusca</taxon>
        <taxon>Bivalvia</taxon>
        <taxon>Autobranchia</taxon>
        <taxon>Pteriomorphia</taxon>
        <taxon>Arcoida</taxon>
        <taxon>Arcoidea</taxon>
        <taxon>Arcidae</taxon>
        <taxon>Tegillarca</taxon>
    </lineage>
</organism>
<evidence type="ECO:0000313" key="11">
    <source>
        <dbReference type="Proteomes" id="UP001217089"/>
    </source>
</evidence>
<dbReference type="SUPFAM" id="SSF56059">
    <property type="entry name" value="Glutathione synthetase ATP-binding domain-like"/>
    <property type="match status" value="1"/>
</dbReference>
<dbReference type="InterPro" id="IPR050856">
    <property type="entry name" value="Biotin_carboxylase_complex"/>
</dbReference>
<dbReference type="Pfam" id="PF00364">
    <property type="entry name" value="Biotin_lipoyl"/>
    <property type="match status" value="1"/>
</dbReference>
<dbReference type="InterPro" id="IPR000089">
    <property type="entry name" value="Biotin_lipoyl"/>
</dbReference>
<dbReference type="Gene3D" id="2.40.50.100">
    <property type="match status" value="1"/>
</dbReference>
<feature type="domain" description="Lipoyl-binding" evidence="7">
    <location>
        <begin position="512"/>
        <end position="588"/>
    </location>
</feature>
<dbReference type="SMART" id="SM00878">
    <property type="entry name" value="Biotin_carb_C"/>
    <property type="match status" value="1"/>
</dbReference>
<reference evidence="10 11" key="1">
    <citation type="submission" date="2022-12" db="EMBL/GenBank/DDBJ databases">
        <title>Chromosome-level genome of Tegillarca granosa.</title>
        <authorList>
            <person name="Kim J."/>
        </authorList>
    </citation>
    <scope>NUCLEOTIDE SEQUENCE [LARGE SCALE GENOMIC DNA]</scope>
    <source>
        <strain evidence="10">Teg-2019</strain>
        <tissue evidence="10">Adductor muscle</tissue>
    </source>
</reference>
<accession>A0ABQ9F7B8</accession>
<dbReference type="EMBL" id="JARBDR010000440">
    <property type="protein sequence ID" value="KAJ8312466.1"/>
    <property type="molecule type" value="Genomic_DNA"/>
</dbReference>
<evidence type="ECO:0000259" key="8">
    <source>
        <dbReference type="PROSITE" id="PS50975"/>
    </source>
</evidence>
<dbReference type="Pfam" id="PF02785">
    <property type="entry name" value="Biotin_carb_C"/>
    <property type="match status" value="1"/>
</dbReference>
<proteinExistence type="predicted"/>
<sequence length="600" mass="65656">MGNLALRAIKPIEKILIANRGEIACRVIRTARRLGIRTVAVYSDADKDSLHVSMADEAYNIGPPAASQSYLCKDKIIQIAKSSGAQAIHPGYGFLSENTEFAEQCSETGVIFIGPPASAIRDMGIKSTSKAIMTAAGVPVVEGYHGEDQSNAKLKEEAARIGYPVMIKAVRGGGGKGMRIAKNEAEFEDQLESARTEGLKSFGDDIMLLEKFVEMPRHVEVQVFGDQHGNYVYLFERDCSVQRRHQKIIEEAPAPGLSEEVRKSLGKAAVKAAAAVNYVGAGTVEFIMDKNQNFYFMEMNTRLQVEHPVTEMITDTDLVEWQIRENLKFKGHAFEARIYAEDPNNAFMPGAGPLLHLSTPEPDKDTRIETGVRQGDEVSVHYDPMIAKLVVWSQDRTSALRRVRKALSEYHVLGLGTNIQFLQDLAGHPSFEAEITIGVSSNPDGSYSVKVMDVEHHVTADLQKENGKLKLVCNIDGKISSAHVILQGDSLHIFSMEGKQELKLPTPQFMMAHGIGGGADDAVAPMPGVIEKVLVSPGTQVEEGDPLVVMIAMKMEYIIRAPKAGLIEKVFYQQGNTVTKGAALVHFKEESESKSSSDSE</sequence>
<dbReference type="InterPro" id="IPR011761">
    <property type="entry name" value="ATP-grasp"/>
</dbReference>
<dbReference type="PANTHER" id="PTHR18866">
    <property type="entry name" value="CARBOXYLASE:PYRUVATE/ACETYL-COA/PROPIONYL-COA CARBOXYLASE"/>
    <property type="match status" value="1"/>
</dbReference>
<keyword evidence="5" id="KW-0092">Biotin</keyword>
<dbReference type="PANTHER" id="PTHR18866:SF33">
    <property type="entry name" value="METHYLCROTONOYL-COA CARBOXYLASE SUBUNIT ALPHA, MITOCHONDRIAL-RELATED"/>
    <property type="match status" value="1"/>
</dbReference>
<dbReference type="PROSITE" id="PS00188">
    <property type="entry name" value="BIOTIN"/>
    <property type="match status" value="1"/>
</dbReference>
<evidence type="ECO:0000256" key="6">
    <source>
        <dbReference type="PROSITE-ProRule" id="PRU00409"/>
    </source>
</evidence>
<dbReference type="PROSITE" id="PS50968">
    <property type="entry name" value="BIOTINYL_LIPOYL"/>
    <property type="match status" value="1"/>
</dbReference>
<dbReference type="SUPFAM" id="SSF52440">
    <property type="entry name" value="PreATP-grasp domain"/>
    <property type="match status" value="1"/>
</dbReference>
<keyword evidence="2" id="KW-0436">Ligase</keyword>
<gene>
    <name evidence="10" type="ORF">KUTeg_009839</name>
</gene>
<protein>
    <recommendedName>
        <fullName evidence="12">Methylcrotonoyl-CoA carboxylase subunit alpha, mitochondrial</fullName>
    </recommendedName>
</protein>
<dbReference type="PROSITE" id="PS50975">
    <property type="entry name" value="ATP_GRASP"/>
    <property type="match status" value="1"/>
</dbReference>
<dbReference type="Gene3D" id="3.30.470.20">
    <property type="entry name" value="ATP-grasp fold, B domain"/>
    <property type="match status" value="1"/>
</dbReference>
<dbReference type="InterPro" id="IPR005479">
    <property type="entry name" value="CPAse_ATP-bd"/>
</dbReference>
<dbReference type="InterPro" id="IPR005482">
    <property type="entry name" value="Biotin_COase_C"/>
</dbReference>